<evidence type="ECO:0000313" key="5">
    <source>
        <dbReference type="Proteomes" id="UP000002668"/>
    </source>
</evidence>
<dbReference type="SUPFAM" id="SSF88723">
    <property type="entry name" value="PIN domain-like"/>
    <property type="match status" value="1"/>
</dbReference>
<dbReference type="STRING" id="985895.E4ZIP2"/>
<comment type="similarity">
    <text evidence="1">Belongs to the asteroid family.</text>
</comment>
<dbReference type="EMBL" id="FP929065">
    <property type="protein sequence ID" value="CBX91063.1"/>
    <property type="molecule type" value="Genomic_DNA"/>
</dbReference>
<proteinExistence type="inferred from homology"/>
<dbReference type="HOGENOM" id="CLU_016461_1_0_1"/>
<dbReference type="eggNOG" id="ENOG502SCR2">
    <property type="taxonomic scope" value="Eukaryota"/>
</dbReference>
<protein>
    <recommendedName>
        <fullName evidence="3">Asteroid domain-containing protein</fullName>
    </recommendedName>
</protein>
<evidence type="ECO:0000256" key="2">
    <source>
        <dbReference type="SAM" id="MobiDB-lite"/>
    </source>
</evidence>
<name>E4ZIP2_LEPMJ</name>
<evidence type="ECO:0000313" key="4">
    <source>
        <dbReference type="EMBL" id="CBX91063.1"/>
    </source>
</evidence>
<evidence type="ECO:0000259" key="3">
    <source>
        <dbReference type="Pfam" id="PF12813"/>
    </source>
</evidence>
<dbReference type="InParanoid" id="E4ZIP2"/>
<feature type="domain" description="Asteroid" evidence="3">
    <location>
        <begin position="127"/>
        <end position="350"/>
    </location>
</feature>
<dbReference type="OrthoDB" id="5297549at2759"/>
<dbReference type="InterPro" id="IPR026832">
    <property type="entry name" value="Asteroid"/>
</dbReference>
<dbReference type="Gene3D" id="3.40.50.1010">
    <property type="entry name" value="5'-nuclease"/>
    <property type="match status" value="1"/>
</dbReference>
<dbReference type="GeneID" id="13284763"/>
<dbReference type="Pfam" id="PF12813">
    <property type="entry name" value="XPG_I_2"/>
    <property type="match status" value="1"/>
</dbReference>
<dbReference type="PANTHER" id="PTHR15665:SF1">
    <property type="entry name" value="PROTEIN ASTEROID HOMOLOG 1"/>
    <property type="match status" value="1"/>
</dbReference>
<reference evidence="5" key="1">
    <citation type="journal article" date="2011" name="Nat. Commun.">
        <title>Effector diversification within compartments of the Leptosphaeria maculans genome affected by Repeat-Induced Point mutations.</title>
        <authorList>
            <person name="Rouxel T."/>
            <person name="Grandaubert J."/>
            <person name="Hane J.K."/>
            <person name="Hoede C."/>
            <person name="van de Wouw A.P."/>
            <person name="Couloux A."/>
            <person name="Dominguez V."/>
            <person name="Anthouard V."/>
            <person name="Bally P."/>
            <person name="Bourras S."/>
            <person name="Cozijnsen A.J."/>
            <person name="Ciuffetti L.M."/>
            <person name="Degrave A."/>
            <person name="Dilmaghani A."/>
            <person name="Duret L."/>
            <person name="Fudal I."/>
            <person name="Goodwin S.B."/>
            <person name="Gout L."/>
            <person name="Glaser N."/>
            <person name="Linglin J."/>
            <person name="Kema G.H.J."/>
            <person name="Lapalu N."/>
            <person name="Lawrence C.B."/>
            <person name="May K."/>
            <person name="Meyer M."/>
            <person name="Ollivier B."/>
            <person name="Poulain J."/>
            <person name="Schoch C.L."/>
            <person name="Simon A."/>
            <person name="Spatafora J.W."/>
            <person name="Stachowiak A."/>
            <person name="Turgeon B.G."/>
            <person name="Tyler B.M."/>
            <person name="Vincent D."/>
            <person name="Weissenbach J."/>
            <person name="Amselem J."/>
            <person name="Quesneville H."/>
            <person name="Oliver R.P."/>
            <person name="Wincker P."/>
            <person name="Balesdent M.-H."/>
            <person name="Howlett B.J."/>
        </authorList>
    </citation>
    <scope>NUCLEOTIDE SEQUENCE [LARGE SCALE GENOMIC DNA]</scope>
    <source>
        <strain evidence="5">JN3 / isolate v23.1.3 / race Av1-4-5-6-7-8</strain>
    </source>
</reference>
<dbReference type="InterPro" id="IPR039436">
    <property type="entry name" value="Asteroid_dom"/>
</dbReference>
<evidence type="ECO:0000256" key="1">
    <source>
        <dbReference type="ARBA" id="ARBA00007398"/>
    </source>
</evidence>
<feature type="region of interest" description="Disordered" evidence="2">
    <location>
        <begin position="506"/>
        <end position="541"/>
    </location>
</feature>
<dbReference type="Proteomes" id="UP000002668">
    <property type="component" value="Genome"/>
</dbReference>
<dbReference type="PANTHER" id="PTHR15665">
    <property type="entry name" value="ASTEROID PROTEIN"/>
    <property type="match status" value="1"/>
</dbReference>
<gene>
    <name evidence="4" type="ORF">LEMA_P060970.1</name>
</gene>
<dbReference type="InterPro" id="IPR029060">
    <property type="entry name" value="PIN-like_dom_sf"/>
</dbReference>
<dbReference type="OMA" id="GEADDWC"/>
<sequence>MGIPGLARRLEPYASQYSADQLDGYSAIIDGPALAYFGHKLAVTASKDTSKLPSYREICTEAIRWLEQLEKINVKVSTIFFDGALPKLKQVERLSRLEQNNKRVLQLRASYPTDSCPIPRTLASILYAFLAPALREALAASPYAARTRIVPGEADDWCALYAKDVDRSVVFTSDTDLVLYHYSKETLIVFLNDVDLSSGIRALSPDQIRGKLHLQSLVPFAYALCQSPQDTANLLIQNARNVNLSSEGFVDFNRRYSPSAIISADRRKASLDALSLQDLDVRISEYVDQALSSSTNPLVYLPLLMEDPAQASAWNMGHDVRKLAYSLLAPAGTLVHEYRRKSQGVSSQEIQPLSKAETVSATVHLEQQISGLILWANSKRIEPELLWPLFGLSLVLSDLNTAPAISLVLRVLNADFDNTWAFVQLTARIQAAMYSLRVLKQIVNVKLTQQISRDAELNGSLDEINRHMSLFPSIGDMFTVPGQTKKILAENDSLRAIVEEIYASAGTEAPSEQVSNKKKKRQAREADRKKRKAGMRQMAAS</sequence>
<organism evidence="5">
    <name type="scientific">Leptosphaeria maculans (strain JN3 / isolate v23.1.3 / race Av1-4-5-6-7-8)</name>
    <name type="common">Blackleg fungus</name>
    <name type="synonym">Phoma lingam</name>
    <dbReference type="NCBI Taxonomy" id="985895"/>
    <lineage>
        <taxon>Eukaryota</taxon>
        <taxon>Fungi</taxon>
        <taxon>Dikarya</taxon>
        <taxon>Ascomycota</taxon>
        <taxon>Pezizomycotina</taxon>
        <taxon>Dothideomycetes</taxon>
        <taxon>Pleosporomycetidae</taxon>
        <taxon>Pleosporales</taxon>
        <taxon>Pleosporineae</taxon>
        <taxon>Leptosphaeriaceae</taxon>
        <taxon>Plenodomus</taxon>
        <taxon>Plenodomus lingam/Leptosphaeria maculans species complex</taxon>
    </lineage>
</organism>
<dbReference type="VEuPathDB" id="FungiDB:LEMA_P060970.1"/>
<dbReference type="AlphaFoldDB" id="E4ZIP2"/>
<keyword evidence="5" id="KW-1185">Reference proteome</keyword>
<accession>E4ZIP2</accession>